<proteinExistence type="predicted"/>
<dbReference type="EMBL" id="OB794970">
    <property type="protein sequence ID" value="CAD7431444.1"/>
    <property type="molecule type" value="Genomic_DNA"/>
</dbReference>
<evidence type="ECO:0000313" key="1">
    <source>
        <dbReference type="EMBL" id="CAD7431444.1"/>
    </source>
</evidence>
<name>A0A7R9EE27_9NEOP</name>
<dbReference type="AlphaFoldDB" id="A0A7R9EE27"/>
<accession>A0A7R9EE27</accession>
<protein>
    <submittedName>
        <fullName evidence="1">Uncharacterized protein</fullName>
    </submittedName>
</protein>
<gene>
    <name evidence="1" type="ORF">TMSB3V08_LOCUS8176</name>
</gene>
<sequence length="219" mass="24843">MSHKDTDINRASVRERMYKLKLETRTRAPAEFRRIGKVKLEEVNPHLRGGRVEHNLGKTTPVHPTEIRTSISPSSAVELNTTSALDNYATEAGFWLDPLVRRTHGVRHLCLGVNAPIETDVSQDVSPGHSVRAQHIIMTLIQPNPEMQLRIRTELNEDVNTRNQDLEHIKEWVSKQPHLPQFQESEAGDDCDKLEVRWGIGRITDRVIGKLDGGTTALW</sequence>
<organism evidence="1">
    <name type="scientific">Timema monikensis</name>
    <dbReference type="NCBI Taxonomy" id="170555"/>
    <lineage>
        <taxon>Eukaryota</taxon>
        <taxon>Metazoa</taxon>
        <taxon>Ecdysozoa</taxon>
        <taxon>Arthropoda</taxon>
        <taxon>Hexapoda</taxon>
        <taxon>Insecta</taxon>
        <taxon>Pterygota</taxon>
        <taxon>Neoptera</taxon>
        <taxon>Polyneoptera</taxon>
        <taxon>Phasmatodea</taxon>
        <taxon>Timematodea</taxon>
        <taxon>Timematoidea</taxon>
        <taxon>Timematidae</taxon>
        <taxon>Timema</taxon>
    </lineage>
</organism>
<reference evidence="1" key="1">
    <citation type="submission" date="2020-11" db="EMBL/GenBank/DDBJ databases">
        <authorList>
            <person name="Tran Van P."/>
        </authorList>
    </citation>
    <scope>NUCLEOTIDE SEQUENCE</scope>
</reference>